<dbReference type="Proteomes" id="UP001140560">
    <property type="component" value="Unassembled WGS sequence"/>
</dbReference>
<dbReference type="GO" id="GO:0006360">
    <property type="term" value="P:transcription by RNA polymerase I"/>
    <property type="evidence" value="ECO:0007669"/>
    <property type="project" value="InterPro"/>
</dbReference>
<keyword evidence="3" id="KW-1185">Reference proteome</keyword>
<comment type="caution">
    <text evidence="2">The sequence shown here is derived from an EMBL/GenBank/DDBJ whole genome shotgun (WGS) entry which is preliminary data.</text>
</comment>
<dbReference type="PANTHER" id="PTHR28155">
    <property type="entry name" value="ACR243WP"/>
    <property type="match status" value="1"/>
</dbReference>
<feature type="compositionally biased region" description="Polar residues" evidence="1">
    <location>
        <begin position="125"/>
        <end position="134"/>
    </location>
</feature>
<evidence type="ECO:0000313" key="2">
    <source>
        <dbReference type="EMBL" id="KAJ4365757.1"/>
    </source>
</evidence>
<dbReference type="InterPro" id="IPR013240">
    <property type="entry name" value="DNA-dir_RNA_pol1_su_RPA34"/>
</dbReference>
<feature type="compositionally biased region" description="Basic and acidic residues" evidence="1">
    <location>
        <begin position="386"/>
        <end position="400"/>
    </location>
</feature>
<feature type="region of interest" description="Disordered" evidence="1">
    <location>
        <begin position="304"/>
        <end position="440"/>
    </location>
</feature>
<sequence>MKESKRTPVPLPVSKARPKGKDTPSKEPLSQEFIQSDDDSATESKLQAQPAKKPKTTIAIHKPNGAMQPKSKSNAHAKENGTPKPAPKSKVSPKRPAPKQVTTKSQAAELSSSEESDENDRRGSDQQNKLTGNGTRKDASSQSDSDSSSDSSSDESNANEASHLSRQPAHDSQARLAQSQAHTVEFQPAQPYVPPRGFNPVPLNDKTTSKAASIFDHLDGKQVWHITAPAGVSLKELKQLAMDKAMAGEAILNSNGADYGFSKPEKSEEGMREVLVPQRDGYRAASARTSHTLHLHAVVRLPELSSKQADQNTGSEAAASITRSTIRTPRRQVKGLKMRFLPTGFGGDIAGTLGDSDSDEAPRRTAGLGVPDGLNLPSRSRKEKRKHADVNGVRMEELPSKKSKKNRSPDEVQQKEEKRAKKEEKKDKKKKRAQAALANP</sequence>
<dbReference type="EMBL" id="JAPEUY010000015">
    <property type="protein sequence ID" value="KAJ4365757.1"/>
    <property type="molecule type" value="Genomic_DNA"/>
</dbReference>
<feature type="compositionally biased region" description="Polar residues" evidence="1">
    <location>
        <begin position="305"/>
        <end position="315"/>
    </location>
</feature>
<feature type="compositionally biased region" description="Low complexity" evidence="1">
    <location>
        <begin position="140"/>
        <end position="162"/>
    </location>
</feature>
<dbReference type="InterPro" id="IPR053263">
    <property type="entry name" value="Euk_RPA34_RNAP_subunit"/>
</dbReference>
<reference evidence="2" key="1">
    <citation type="submission" date="2022-10" db="EMBL/GenBank/DDBJ databases">
        <title>Tapping the CABI collections for fungal endophytes: first genome assemblies for Collariella, Neodidymelliopsis, Ascochyta clinopodiicola, Didymella pomorum, Didymosphaeria variabile, Neocosmospora piperis and Neocucurbitaria cava.</title>
        <authorList>
            <person name="Hill R."/>
        </authorList>
    </citation>
    <scope>NUCLEOTIDE SEQUENCE</scope>
    <source>
        <strain evidence="2">IMI 356814</strain>
    </source>
</reference>
<dbReference type="OrthoDB" id="76224at2759"/>
<organism evidence="2 3">
    <name type="scientific">Neocucurbitaria cava</name>
    <dbReference type="NCBI Taxonomy" id="798079"/>
    <lineage>
        <taxon>Eukaryota</taxon>
        <taxon>Fungi</taxon>
        <taxon>Dikarya</taxon>
        <taxon>Ascomycota</taxon>
        <taxon>Pezizomycotina</taxon>
        <taxon>Dothideomycetes</taxon>
        <taxon>Pleosporomycetidae</taxon>
        <taxon>Pleosporales</taxon>
        <taxon>Pleosporineae</taxon>
        <taxon>Cucurbitariaceae</taxon>
        <taxon>Neocucurbitaria</taxon>
    </lineage>
</organism>
<dbReference type="PANTHER" id="PTHR28155:SF1">
    <property type="entry name" value="DNA-DIRECTED RNA POLYMERASE I SUBUNIT RPA34.5-DOMAIN-CONTAINING PROTEIN"/>
    <property type="match status" value="1"/>
</dbReference>
<protein>
    <submittedName>
        <fullName evidence="2">Uncharacterized protein</fullName>
    </submittedName>
</protein>
<evidence type="ECO:0000313" key="3">
    <source>
        <dbReference type="Proteomes" id="UP001140560"/>
    </source>
</evidence>
<feature type="compositionally biased region" description="Basic and acidic residues" evidence="1">
    <location>
        <begin position="407"/>
        <end position="426"/>
    </location>
</feature>
<accession>A0A9W8Y3S5</accession>
<feature type="region of interest" description="Disordered" evidence="1">
    <location>
        <begin position="1"/>
        <end position="205"/>
    </location>
</feature>
<gene>
    <name evidence="2" type="ORF">N0V83_008377</name>
</gene>
<proteinExistence type="predicted"/>
<name>A0A9W8Y3S5_9PLEO</name>
<dbReference type="Gene3D" id="6.20.250.70">
    <property type="match status" value="1"/>
</dbReference>
<dbReference type="Pfam" id="PF08208">
    <property type="entry name" value="RNA_polI_A34"/>
    <property type="match status" value="1"/>
</dbReference>
<feature type="compositionally biased region" description="Basic residues" evidence="1">
    <location>
        <begin position="328"/>
        <end position="337"/>
    </location>
</feature>
<dbReference type="AlphaFoldDB" id="A0A9W8Y3S5"/>
<evidence type="ECO:0000256" key="1">
    <source>
        <dbReference type="SAM" id="MobiDB-lite"/>
    </source>
</evidence>